<dbReference type="Gene3D" id="3.40.50.2000">
    <property type="entry name" value="Glycogen Phosphorylase B"/>
    <property type="match status" value="2"/>
</dbReference>
<name>A0AAW2RVQ6_SESRA</name>
<dbReference type="PANTHER" id="PTHR11926">
    <property type="entry name" value="GLUCOSYL/GLUCURONOSYL TRANSFERASES"/>
    <property type="match status" value="1"/>
</dbReference>
<evidence type="ECO:0000256" key="3">
    <source>
        <dbReference type="ARBA" id="ARBA00022679"/>
    </source>
</evidence>
<accession>A0AAW2RVQ6</accession>
<gene>
    <name evidence="4" type="ORF">Sradi_2820800</name>
</gene>
<keyword evidence="3" id="KW-0808">Transferase</keyword>
<evidence type="ECO:0000256" key="2">
    <source>
        <dbReference type="ARBA" id="ARBA00022676"/>
    </source>
</evidence>
<dbReference type="InterPro" id="IPR002213">
    <property type="entry name" value="UDP_glucos_trans"/>
</dbReference>
<sequence length="170" mass="18637">MSKIGRPIKTIGPLCNELKSNNDTTPPDSNAIRADFYAPDSCLEWLDSKPPHSVVYISFGSVVYLKQEQVDEIAHGLLSSQVSFLWVVRPPPKHVKAETHVLPVGFLEKVGDRGKIVEWSPQREGAGTPLHRLFRDALWLELDDGGAGERRPGGGFPSVGRPGYGCQVHG</sequence>
<organism evidence="4">
    <name type="scientific">Sesamum radiatum</name>
    <name type="common">Black benniseed</name>
    <dbReference type="NCBI Taxonomy" id="300843"/>
    <lineage>
        <taxon>Eukaryota</taxon>
        <taxon>Viridiplantae</taxon>
        <taxon>Streptophyta</taxon>
        <taxon>Embryophyta</taxon>
        <taxon>Tracheophyta</taxon>
        <taxon>Spermatophyta</taxon>
        <taxon>Magnoliopsida</taxon>
        <taxon>eudicotyledons</taxon>
        <taxon>Gunneridae</taxon>
        <taxon>Pentapetalae</taxon>
        <taxon>asterids</taxon>
        <taxon>lamiids</taxon>
        <taxon>Lamiales</taxon>
        <taxon>Pedaliaceae</taxon>
        <taxon>Sesamum</taxon>
    </lineage>
</organism>
<proteinExistence type="inferred from homology"/>
<evidence type="ECO:0000256" key="1">
    <source>
        <dbReference type="ARBA" id="ARBA00009995"/>
    </source>
</evidence>
<comment type="similarity">
    <text evidence="1">Belongs to the UDP-glycosyltransferase family.</text>
</comment>
<dbReference type="AlphaFoldDB" id="A0AAW2RVQ6"/>
<dbReference type="Pfam" id="PF00201">
    <property type="entry name" value="UDPGT"/>
    <property type="match status" value="1"/>
</dbReference>
<protein>
    <submittedName>
        <fullName evidence="4">UDP-glucose glucosyltransferase</fullName>
    </submittedName>
</protein>
<comment type="caution">
    <text evidence="4">The sequence shown here is derived from an EMBL/GenBank/DDBJ whole genome shotgun (WGS) entry which is preliminary data.</text>
</comment>
<reference evidence="4" key="1">
    <citation type="submission" date="2020-06" db="EMBL/GenBank/DDBJ databases">
        <authorList>
            <person name="Li T."/>
            <person name="Hu X."/>
            <person name="Zhang T."/>
            <person name="Song X."/>
            <person name="Zhang H."/>
            <person name="Dai N."/>
            <person name="Sheng W."/>
            <person name="Hou X."/>
            <person name="Wei L."/>
        </authorList>
    </citation>
    <scope>NUCLEOTIDE SEQUENCE</scope>
    <source>
        <strain evidence="4">G02</strain>
        <tissue evidence="4">Leaf</tissue>
    </source>
</reference>
<keyword evidence="2" id="KW-0328">Glycosyltransferase</keyword>
<evidence type="ECO:0000313" key="4">
    <source>
        <dbReference type="EMBL" id="KAL0384265.1"/>
    </source>
</evidence>
<dbReference type="GO" id="GO:0080043">
    <property type="term" value="F:quercetin 3-O-glucosyltransferase activity"/>
    <property type="evidence" value="ECO:0007669"/>
    <property type="project" value="TreeGrafter"/>
</dbReference>
<dbReference type="EMBL" id="JACGWJ010000012">
    <property type="protein sequence ID" value="KAL0384265.1"/>
    <property type="molecule type" value="Genomic_DNA"/>
</dbReference>
<dbReference type="PANTHER" id="PTHR11926:SF986">
    <property type="entry name" value="UDP-GLYCOSYLTRANSFERASE 84A1"/>
    <property type="match status" value="1"/>
</dbReference>
<dbReference type="GO" id="GO:0080044">
    <property type="term" value="F:quercetin 7-O-glucosyltransferase activity"/>
    <property type="evidence" value="ECO:0007669"/>
    <property type="project" value="TreeGrafter"/>
</dbReference>
<dbReference type="SUPFAM" id="SSF53756">
    <property type="entry name" value="UDP-Glycosyltransferase/glycogen phosphorylase"/>
    <property type="match status" value="1"/>
</dbReference>
<reference evidence="4" key="2">
    <citation type="journal article" date="2024" name="Plant">
        <title>Genomic evolution and insights into agronomic trait innovations of Sesamum species.</title>
        <authorList>
            <person name="Miao H."/>
            <person name="Wang L."/>
            <person name="Qu L."/>
            <person name="Liu H."/>
            <person name="Sun Y."/>
            <person name="Le M."/>
            <person name="Wang Q."/>
            <person name="Wei S."/>
            <person name="Zheng Y."/>
            <person name="Lin W."/>
            <person name="Duan Y."/>
            <person name="Cao H."/>
            <person name="Xiong S."/>
            <person name="Wang X."/>
            <person name="Wei L."/>
            <person name="Li C."/>
            <person name="Ma Q."/>
            <person name="Ju M."/>
            <person name="Zhao R."/>
            <person name="Li G."/>
            <person name="Mu C."/>
            <person name="Tian Q."/>
            <person name="Mei H."/>
            <person name="Zhang T."/>
            <person name="Gao T."/>
            <person name="Zhang H."/>
        </authorList>
    </citation>
    <scope>NUCLEOTIDE SEQUENCE</scope>
    <source>
        <strain evidence="4">G02</strain>
    </source>
</reference>